<evidence type="ECO:0000259" key="2">
    <source>
        <dbReference type="PROSITE" id="PS51352"/>
    </source>
</evidence>
<feature type="compositionally biased region" description="Low complexity" evidence="1">
    <location>
        <begin position="45"/>
        <end position="54"/>
    </location>
</feature>
<dbReference type="Proteomes" id="UP000198916">
    <property type="component" value="Unassembled WGS sequence"/>
</dbReference>
<dbReference type="PANTHER" id="PTHR42852">
    <property type="entry name" value="THIOL:DISULFIDE INTERCHANGE PROTEIN DSBE"/>
    <property type="match status" value="1"/>
</dbReference>
<dbReference type="Gene3D" id="3.40.30.10">
    <property type="entry name" value="Glutaredoxin"/>
    <property type="match status" value="1"/>
</dbReference>
<dbReference type="InterPro" id="IPR050553">
    <property type="entry name" value="Thioredoxin_ResA/DsbE_sf"/>
</dbReference>
<feature type="region of interest" description="Disordered" evidence="1">
    <location>
        <begin position="21"/>
        <end position="54"/>
    </location>
</feature>
<dbReference type="GO" id="GO:0016491">
    <property type="term" value="F:oxidoreductase activity"/>
    <property type="evidence" value="ECO:0007669"/>
    <property type="project" value="InterPro"/>
</dbReference>
<accession>A0A1H7TQG5</accession>
<dbReference type="Pfam" id="PF00578">
    <property type="entry name" value="AhpC-TSA"/>
    <property type="match status" value="1"/>
</dbReference>
<dbReference type="PROSITE" id="PS51352">
    <property type="entry name" value="THIOREDOXIN_2"/>
    <property type="match status" value="1"/>
</dbReference>
<evidence type="ECO:0000313" key="4">
    <source>
        <dbReference type="Proteomes" id="UP000198916"/>
    </source>
</evidence>
<proteinExistence type="predicted"/>
<dbReference type="InterPro" id="IPR000866">
    <property type="entry name" value="AhpC/TSA"/>
</dbReference>
<keyword evidence="4" id="KW-1185">Reference proteome</keyword>
<evidence type="ECO:0000256" key="1">
    <source>
        <dbReference type="SAM" id="MobiDB-lite"/>
    </source>
</evidence>
<sequence>MITFTGMLLLLSMASCENSAKSTQAQEPHASSLASTPSVGEEPTAAAPQPAASQPAQTIPDFAFYILRSGIRFTKQDLAKKGNIVFILFDPTCSHCQHEANHIGQHYDEVKDANFYFVSMNDPALMSTFLETHAKPLVGKANVELLYDRNADFINKFHIPSQYPAVYVYGNNGQLKDHWDGERDIDKVVASIRN</sequence>
<dbReference type="EMBL" id="FNZR01000012">
    <property type="protein sequence ID" value="SEL87112.1"/>
    <property type="molecule type" value="Genomic_DNA"/>
</dbReference>
<feature type="domain" description="Thioredoxin" evidence="2">
    <location>
        <begin position="53"/>
        <end position="194"/>
    </location>
</feature>
<reference evidence="4" key="1">
    <citation type="submission" date="2016-10" db="EMBL/GenBank/DDBJ databases">
        <authorList>
            <person name="Varghese N."/>
            <person name="Submissions S."/>
        </authorList>
    </citation>
    <scope>NUCLEOTIDE SEQUENCE [LARGE SCALE GENOMIC DNA]</scope>
    <source>
        <strain evidence="4">Jip14</strain>
    </source>
</reference>
<dbReference type="SUPFAM" id="SSF52833">
    <property type="entry name" value="Thioredoxin-like"/>
    <property type="match status" value="1"/>
</dbReference>
<organism evidence="3 4">
    <name type="scientific">Parapedobacter koreensis</name>
    <dbReference type="NCBI Taxonomy" id="332977"/>
    <lineage>
        <taxon>Bacteria</taxon>
        <taxon>Pseudomonadati</taxon>
        <taxon>Bacteroidota</taxon>
        <taxon>Sphingobacteriia</taxon>
        <taxon>Sphingobacteriales</taxon>
        <taxon>Sphingobacteriaceae</taxon>
        <taxon>Parapedobacter</taxon>
    </lineage>
</organism>
<gene>
    <name evidence="3" type="ORF">SAMN05421740_11229</name>
</gene>
<name>A0A1H7TQG5_9SPHI</name>
<dbReference type="GO" id="GO:0016209">
    <property type="term" value="F:antioxidant activity"/>
    <property type="evidence" value="ECO:0007669"/>
    <property type="project" value="InterPro"/>
</dbReference>
<dbReference type="STRING" id="332977.SAMN05421740_11229"/>
<protein>
    <submittedName>
        <fullName evidence="3">AhpC/TSA family protein</fullName>
    </submittedName>
</protein>
<dbReference type="AlphaFoldDB" id="A0A1H7TQG5"/>
<evidence type="ECO:0000313" key="3">
    <source>
        <dbReference type="EMBL" id="SEL87112.1"/>
    </source>
</evidence>
<dbReference type="InterPro" id="IPR036249">
    <property type="entry name" value="Thioredoxin-like_sf"/>
</dbReference>
<dbReference type="InterPro" id="IPR013766">
    <property type="entry name" value="Thioredoxin_domain"/>
</dbReference>
<dbReference type="PANTHER" id="PTHR42852:SF17">
    <property type="entry name" value="THIOREDOXIN-LIKE PROTEIN HI_1115"/>
    <property type="match status" value="1"/>
</dbReference>